<evidence type="ECO:0000313" key="2">
    <source>
        <dbReference type="EMBL" id="SMO65179.1"/>
    </source>
</evidence>
<dbReference type="InterPro" id="IPR036249">
    <property type="entry name" value="Thioredoxin-like_sf"/>
</dbReference>
<dbReference type="Gene3D" id="3.40.30.10">
    <property type="entry name" value="Glutaredoxin"/>
    <property type="match status" value="1"/>
</dbReference>
<dbReference type="Pfam" id="PF13462">
    <property type="entry name" value="Thioredoxin_4"/>
    <property type="match status" value="1"/>
</dbReference>
<keyword evidence="3" id="KW-1185">Reference proteome</keyword>
<dbReference type="SUPFAM" id="SSF52833">
    <property type="entry name" value="Thioredoxin-like"/>
    <property type="match status" value="1"/>
</dbReference>
<evidence type="ECO:0000313" key="3">
    <source>
        <dbReference type="Proteomes" id="UP000319040"/>
    </source>
</evidence>
<proteinExistence type="predicted"/>
<dbReference type="InterPro" id="IPR012336">
    <property type="entry name" value="Thioredoxin-like_fold"/>
</dbReference>
<reference evidence="2 3" key="1">
    <citation type="submission" date="2017-05" db="EMBL/GenBank/DDBJ databases">
        <authorList>
            <person name="Varghese N."/>
            <person name="Submissions S."/>
        </authorList>
    </citation>
    <scope>NUCLEOTIDE SEQUENCE [LARGE SCALE GENOMIC DNA]</scope>
    <source>
        <strain evidence="2 3">DSM 27040</strain>
    </source>
</reference>
<evidence type="ECO:0000259" key="1">
    <source>
        <dbReference type="Pfam" id="PF13462"/>
    </source>
</evidence>
<feature type="domain" description="Thioredoxin-like fold" evidence="1">
    <location>
        <begin position="40"/>
        <end position="204"/>
    </location>
</feature>
<name>A0A521D0F8_SACCC</name>
<keyword evidence="2" id="KW-0413">Isomerase</keyword>
<dbReference type="PROSITE" id="PS51257">
    <property type="entry name" value="PROKAR_LIPOPROTEIN"/>
    <property type="match status" value="1"/>
</dbReference>
<dbReference type="EMBL" id="FXTB01000004">
    <property type="protein sequence ID" value="SMO65179.1"/>
    <property type="molecule type" value="Genomic_DNA"/>
</dbReference>
<dbReference type="Proteomes" id="UP000319040">
    <property type="component" value="Unassembled WGS sequence"/>
</dbReference>
<protein>
    <submittedName>
        <fullName evidence="2">Protein-disulfide isomerase</fullName>
    </submittedName>
</protein>
<organism evidence="2 3">
    <name type="scientific">Saccharicrinis carchari</name>
    <dbReference type="NCBI Taxonomy" id="1168039"/>
    <lineage>
        <taxon>Bacteria</taxon>
        <taxon>Pseudomonadati</taxon>
        <taxon>Bacteroidota</taxon>
        <taxon>Bacteroidia</taxon>
        <taxon>Marinilabiliales</taxon>
        <taxon>Marinilabiliaceae</taxon>
        <taxon>Saccharicrinis</taxon>
    </lineage>
</organism>
<accession>A0A521D0F8</accession>
<gene>
    <name evidence="2" type="ORF">SAMN06265379_10486</name>
</gene>
<dbReference type="GO" id="GO:0016853">
    <property type="term" value="F:isomerase activity"/>
    <property type="evidence" value="ECO:0007669"/>
    <property type="project" value="UniProtKB-KW"/>
</dbReference>
<dbReference type="AlphaFoldDB" id="A0A521D0F8"/>
<sequence length="208" mass="23989">MLKRNYIYTVCFCLAMLVFGGCKNAQEQGVRRIEAILQQNAEDIVFGNETAKHTIFLYASYNCQYCRYLFSRTFPGLKENYLDKGLVKVVLKFVDFGEDPQTQYALKAASCIYRHGNYHKFHELLLADPAIVASEKFRALVDDIMAENTDIAQCVLSKPDSDFLKNNLKEFREHQFTGTPTMVINKHVYTGFVSFEKIDAIIKKEFEM</sequence>